<keyword evidence="2" id="KW-0812">Transmembrane</keyword>
<dbReference type="GO" id="GO:0003824">
    <property type="term" value="F:catalytic activity"/>
    <property type="evidence" value="ECO:0007669"/>
    <property type="project" value="InterPro"/>
</dbReference>
<dbReference type="PRINTS" id="PR00625">
    <property type="entry name" value="JDOMAIN"/>
</dbReference>
<dbReference type="PROSITE" id="PS00636">
    <property type="entry name" value="DNAJ_1"/>
    <property type="match status" value="1"/>
</dbReference>
<organism evidence="4 5">
    <name type="scientific">Aspergillus lentulus</name>
    <dbReference type="NCBI Taxonomy" id="293939"/>
    <lineage>
        <taxon>Eukaryota</taxon>
        <taxon>Fungi</taxon>
        <taxon>Dikarya</taxon>
        <taxon>Ascomycota</taxon>
        <taxon>Pezizomycotina</taxon>
        <taxon>Eurotiomycetes</taxon>
        <taxon>Eurotiomycetidae</taxon>
        <taxon>Eurotiales</taxon>
        <taxon>Aspergillaceae</taxon>
        <taxon>Aspergillus</taxon>
        <taxon>Aspergillus subgen. Fumigati</taxon>
    </lineage>
</organism>
<evidence type="ECO:0000256" key="1">
    <source>
        <dbReference type="SAM" id="MobiDB-lite"/>
    </source>
</evidence>
<feature type="compositionally biased region" description="Basic and acidic residues" evidence="1">
    <location>
        <begin position="283"/>
        <end position="305"/>
    </location>
</feature>
<dbReference type="InterPro" id="IPR001623">
    <property type="entry name" value="DnaJ_domain"/>
</dbReference>
<dbReference type="CDD" id="cd06257">
    <property type="entry name" value="DnaJ"/>
    <property type="match status" value="1"/>
</dbReference>
<gene>
    <name evidence="4" type="ORF">ALT_1641</name>
</gene>
<dbReference type="Gene3D" id="3.20.10.10">
    <property type="entry name" value="D-amino Acid Aminotransferase, subunit A, domain 2"/>
    <property type="match status" value="1"/>
</dbReference>
<dbReference type="InterPro" id="IPR036038">
    <property type="entry name" value="Aminotransferase-like"/>
</dbReference>
<dbReference type="EMBL" id="BCLY01000004">
    <property type="protein sequence ID" value="GAQ04320.1"/>
    <property type="molecule type" value="Genomic_DNA"/>
</dbReference>
<keyword evidence="2" id="KW-1133">Transmembrane helix</keyword>
<feature type="region of interest" description="Disordered" evidence="1">
    <location>
        <begin position="279"/>
        <end position="319"/>
    </location>
</feature>
<evidence type="ECO:0000313" key="5">
    <source>
        <dbReference type="Proteomes" id="UP000051487"/>
    </source>
</evidence>
<dbReference type="Proteomes" id="UP000051487">
    <property type="component" value="Unassembled WGS sequence"/>
</dbReference>
<feature type="transmembrane region" description="Helical" evidence="2">
    <location>
        <begin position="193"/>
        <end position="212"/>
    </location>
</feature>
<evidence type="ECO:0000259" key="3">
    <source>
        <dbReference type="PROSITE" id="PS50076"/>
    </source>
</evidence>
<dbReference type="Gene3D" id="1.10.287.110">
    <property type="entry name" value="DnaJ domain"/>
    <property type="match status" value="1"/>
</dbReference>
<dbReference type="InterPro" id="IPR050817">
    <property type="entry name" value="DjlA_DnaK_co-chaperone"/>
</dbReference>
<dbReference type="InterPro" id="IPR043132">
    <property type="entry name" value="BCAT-like_C"/>
</dbReference>
<dbReference type="SUPFAM" id="SSF46565">
    <property type="entry name" value="Chaperone J-domain"/>
    <property type="match status" value="1"/>
</dbReference>
<sequence>MLKKPNALCYGGLQLLIPSSSSSPPPASRSAKRRPWCFPSYRLYATAHDIYDKDLSWPTSSCFTPYDVFKQDRGAPYSKSRFYDLVKIYHPDRPCNDHPLCRHLTPEVRLQRYHLVVAAHEILSDPTKRAAYDQFGTGWSLHPSRGPQAQSSWARTASGDYHPIYANATWEDWERWHNRHQPKQQEIVDHRTFVTFIFLLVLFGSAVQASWISQLSTGYEERLREINEESMRLLTGRRETTVKQMGSSQARVEHFLIRRDPSGSGLKEEEQAVYEKVLHSHKQTPDDSLKIEDQVPSHSQSDGRPKPAKTPTTRHGRGSGSWGYATYPFLTDGDAHLTEWSGFNSVLVKDRKLVMEVAEAKRIEVRLETGPVELAYKYDEIFMCTTAGKVMPITWLDEKPVNGGEVGPVTKTIWDEYWDMHYDDKYSFEIKYTD</sequence>
<dbReference type="PANTHER" id="PTHR24074">
    <property type="entry name" value="CO-CHAPERONE PROTEIN DJLA"/>
    <property type="match status" value="1"/>
</dbReference>
<dbReference type="PROSITE" id="PS50076">
    <property type="entry name" value="DNAJ_2"/>
    <property type="match status" value="1"/>
</dbReference>
<reference evidence="4 5" key="1">
    <citation type="submission" date="2015-11" db="EMBL/GenBank/DDBJ databases">
        <title>Aspergillus lentulus strain IFM 54703T.</title>
        <authorList>
            <person name="Kusuya Y."/>
            <person name="Sakai K."/>
            <person name="Kamei K."/>
            <person name="Takahashi H."/>
            <person name="Yaguchi T."/>
        </authorList>
    </citation>
    <scope>NUCLEOTIDE SEQUENCE [LARGE SCALE GENOMIC DNA]</scope>
    <source>
        <strain evidence="4 5">IFM 54703</strain>
    </source>
</reference>
<dbReference type="InterPro" id="IPR036869">
    <property type="entry name" value="J_dom_sf"/>
</dbReference>
<accession>A0AAN4PCR7</accession>
<keyword evidence="2" id="KW-0472">Membrane</keyword>
<feature type="domain" description="J" evidence="3">
    <location>
        <begin position="61"/>
        <end position="136"/>
    </location>
</feature>
<dbReference type="AlphaFoldDB" id="A0AAN4PCR7"/>
<dbReference type="SUPFAM" id="SSF56752">
    <property type="entry name" value="D-aminoacid aminotransferase-like PLP-dependent enzymes"/>
    <property type="match status" value="1"/>
</dbReference>
<comment type="caution">
    <text evidence="4">The sequence shown here is derived from an EMBL/GenBank/DDBJ whole genome shotgun (WGS) entry which is preliminary data.</text>
</comment>
<evidence type="ECO:0000313" key="4">
    <source>
        <dbReference type="EMBL" id="GAQ04320.1"/>
    </source>
</evidence>
<proteinExistence type="predicted"/>
<evidence type="ECO:0000256" key="2">
    <source>
        <dbReference type="SAM" id="Phobius"/>
    </source>
</evidence>
<name>A0AAN4PCR7_ASPLE</name>
<dbReference type="InterPro" id="IPR018253">
    <property type="entry name" value="DnaJ_domain_CS"/>
</dbReference>
<protein>
    <submittedName>
        <fullName evidence="4">J domain-containing protein 1</fullName>
    </submittedName>
</protein>